<dbReference type="EMBL" id="VIFY01000013">
    <property type="protein sequence ID" value="TQB75989.1"/>
    <property type="molecule type" value="Genomic_DNA"/>
</dbReference>
<protein>
    <submittedName>
        <fullName evidence="2">Uncharacterized protein</fullName>
    </submittedName>
</protein>
<sequence length="331" mass="38037">MSFFGGSENPEMDEYLENMPSEWPRTGATPYNYSYCTAAFSAPGLLTPISLPGSSFGDTRLSPVLSHHSQEYQYGVGEAALPQSGLGLSGPFPSNYPMAATAGLELAPANVFYDTRETTHSPQRQPARRTRRSARSTPPIRETPVLIRPHPEGLQRLEEERRQYDLEQQRARASGRRRRDPQAEEENAFVESLRDQGMSWKTIRERYRERFNKDAAEASLQMRMTRRRKERQARWDEDDRERNMKSSLKRCETSALNNPTLQENVNPSYSSLNPPKANDIADPVDEERRIPNVAVQELLCGLLNEPQRHRGIYDWVEAYAYVMKLDERHFV</sequence>
<comment type="caution">
    <text evidence="2">The sequence shown here is derived from an EMBL/GenBank/DDBJ whole genome shotgun (WGS) entry which is preliminary data.</text>
</comment>
<feature type="region of interest" description="Disordered" evidence="1">
    <location>
        <begin position="224"/>
        <end position="249"/>
    </location>
</feature>
<organism evidence="2 3">
    <name type="scientific">Monascus purpureus</name>
    <name type="common">Red mold</name>
    <name type="synonym">Monascus anka</name>
    <dbReference type="NCBI Taxonomy" id="5098"/>
    <lineage>
        <taxon>Eukaryota</taxon>
        <taxon>Fungi</taxon>
        <taxon>Dikarya</taxon>
        <taxon>Ascomycota</taxon>
        <taxon>Pezizomycotina</taxon>
        <taxon>Eurotiomycetes</taxon>
        <taxon>Eurotiomycetidae</taxon>
        <taxon>Eurotiales</taxon>
        <taxon>Aspergillaceae</taxon>
        <taxon>Monascus</taxon>
    </lineage>
</organism>
<feature type="compositionally biased region" description="Basic and acidic residues" evidence="1">
    <location>
        <begin position="232"/>
        <end position="249"/>
    </location>
</feature>
<reference evidence="2 3" key="1">
    <citation type="submission" date="2019-06" db="EMBL/GenBank/DDBJ databases">
        <title>Wine fermentation using esterase from Monascus purpureus.</title>
        <authorList>
            <person name="Geng C."/>
            <person name="Zhang Y."/>
        </authorList>
    </citation>
    <scope>NUCLEOTIDE SEQUENCE [LARGE SCALE GENOMIC DNA]</scope>
    <source>
        <strain evidence="2">HQ1</strain>
    </source>
</reference>
<evidence type="ECO:0000256" key="1">
    <source>
        <dbReference type="SAM" id="MobiDB-lite"/>
    </source>
</evidence>
<feature type="compositionally biased region" description="Basic and acidic residues" evidence="1">
    <location>
        <begin position="149"/>
        <end position="170"/>
    </location>
</feature>
<evidence type="ECO:0000313" key="3">
    <source>
        <dbReference type="Proteomes" id="UP000319663"/>
    </source>
</evidence>
<evidence type="ECO:0000313" key="2">
    <source>
        <dbReference type="EMBL" id="TQB75989.1"/>
    </source>
</evidence>
<dbReference type="AlphaFoldDB" id="A0A507R1A5"/>
<proteinExistence type="predicted"/>
<gene>
    <name evidence="2" type="ORF">MPDQ_001191</name>
</gene>
<name>A0A507R1A5_MONPU</name>
<feature type="region of interest" description="Disordered" evidence="1">
    <location>
        <begin position="116"/>
        <end position="190"/>
    </location>
</feature>
<dbReference type="STRING" id="5098.A0A507R1A5"/>
<accession>A0A507R1A5</accession>
<keyword evidence="3" id="KW-1185">Reference proteome</keyword>
<dbReference type="Proteomes" id="UP000319663">
    <property type="component" value="Unassembled WGS sequence"/>
</dbReference>